<dbReference type="Proteomes" id="UP000886842">
    <property type="component" value="Unassembled WGS sequence"/>
</dbReference>
<proteinExistence type="predicted"/>
<keyword evidence="4 5" id="KW-0472">Membrane</keyword>
<reference evidence="6" key="1">
    <citation type="submission" date="2020-10" db="EMBL/GenBank/DDBJ databases">
        <authorList>
            <person name="Gilroy R."/>
        </authorList>
    </citation>
    <scope>NUCLEOTIDE SEQUENCE</scope>
    <source>
        <strain evidence="6">ChiGjej1B1-24693</strain>
    </source>
</reference>
<reference evidence="6" key="2">
    <citation type="journal article" date="2021" name="PeerJ">
        <title>Extensive microbial diversity within the chicken gut microbiome revealed by metagenomics and culture.</title>
        <authorList>
            <person name="Gilroy R."/>
            <person name="Ravi A."/>
            <person name="Getino M."/>
            <person name="Pursley I."/>
            <person name="Horton D.L."/>
            <person name="Alikhan N.F."/>
            <person name="Baker D."/>
            <person name="Gharbi K."/>
            <person name="Hall N."/>
            <person name="Watson M."/>
            <person name="Adriaenssens E.M."/>
            <person name="Foster-Nyarko E."/>
            <person name="Jarju S."/>
            <person name="Secka A."/>
            <person name="Antonio M."/>
            <person name="Oren A."/>
            <person name="Chaudhuri R.R."/>
            <person name="La Ragione R."/>
            <person name="Hildebrand F."/>
            <person name="Pallen M.J."/>
        </authorList>
    </citation>
    <scope>NUCLEOTIDE SEQUENCE</scope>
    <source>
        <strain evidence="6">ChiGjej1B1-24693</strain>
    </source>
</reference>
<feature type="transmembrane region" description="Helical" evidence="5">
    <location>
        <begin position="17"/>
        <end position="37"/>
    </location>
</feature>
<dbReference type="InterPro" id="IPR035906">
    <property type="entry name" value="MetI-like_sf"/>
</dbReference>
<comment type="caution">
    <text evidence="6">The sequence shown here is derived from an EMBL/GenBank/DDBJ whole genome shotgun (WGS) entry which is preliminary data.</text>
</comment>
<evidence type="ECO:0000313" key="7">
    <source>
        <dbReference type="Proteomes" id="UP000886842"/>
    </source>
</evidence>
<dbReference type="AlphaFoldDB" id="A0A9D1KL84"/>
<sequence>EAGSADSIAEQLRLASLIKYAVMIVASLPLLIVYPFLQRFFTKGVLIGSVKG</sequence>
<dbReference type="GO" id="GO:0016020">
    <property type="term" value="C:membrane"/>
    <property type="evidence" value="ECO:0007669"/>
    <property type="project" value="UniProtKB-SubCell"/>
</dbReference>
<keyword evidence="2 5" id="KW-0812">Transmembrane</keyword>
<dbReference type="EMBL" id="DVLP01000059">
    <property type="protein sequence ID" value="HIT74355.1"/>
    <property type="molecule type" value="Genomic_DNA"/>
</dbReference>
<name>A0A9D1KL84_9ACTN</name>
<feature type="non-terminal residue" evidence="6">
    <location>
        <position position="1"/>
    </location>
</feature>
<evidence type="ECO:0000256" key="4">
    <source>
        <dbReference type="ARBA" id="ARBA00023136"/>
    </source>
</evidence>
<accession>A0A9D1KL84</accession>
<dbReference type="SUPFAM" id="SSF161098">
    <property type="entry name" value="MetI-like"/>
    <property type="match status" value="1"/>
</dbReference>
<organism evidence="6 7">
    <name type="scientific">Candidatus Avipropionibacterium avicola</name>
    <dbReference type="NCBI Taxonomy" id="2840701"/>
    <lineage>
        <taxon>Bacteria</taxon>
        <taxon>Bacillati</taxon>
        <taxon>Actinomycetota</taxon>
        <taxon>Actinomycetes</taxon>
        <taxon>Propionibacteriales</taxon>
        <taxon>Propionibacteriaceae</taxon>
        <taxon>Propionibacteriaceae incertae sedis</taxon>
        <taxon>Candidatus Avipropionibacterium</taxon>
    </lineage>
</organism>
<protein>
    <submittedName>
        <fullName evidence="6">Carbohydrate ABC transporter permease</fullName>
    </submittedName>
</protein>
<evidence type="ECO:0000256" key="5">
    <source>
        <dbReference type="SAM" id="Phobius"/>
    </source>
</evidence>
<keyword evidence="3 5" id="KW-1133">Transmembrane helix</keyword>
<evidence type="ECO:0000256" key="1">
    <source>
        <dbReference type="ARBA" id="ARBA00004141"/>
    </source>
</evidence>
<comment type="subcellular location">
    <subcellularLocation>
        <location evidence="1">Membrane</location>
        <topology evidence="1">Multi-pass membrane protein</topology>
    </subcellularLocation>
</comment>
<evidence type="ECO:0000313" key="6">
    <source>
        <dbReference type="EMBL" id="HIT74355.1"/>
    </source>
</evidence>
<evidence type="ECO:0000256" key="3">
    <source>
        <dbReference type="ARBA" id="ARBA00022989"/>
    </source>
</evidence>
<gene>
    <name evidence="6" type="ORF">IAA98_02065</name>
</gene>
<evidence type="ECO:0000256" key="2">
    <source>
        <dbReference type="ARBA" id="ARBA00022692"/>
    </source>
</evidence>